<reference evidence="1 2" key="1">
    <citation type="journal article" date="2015" name="Nature">
        <title>rRNA introns, odd ribosomes, and small enigmatic genomes across a large radiation of phyla.</title>
        <authorList>
            <person name="Brown C.T."/>
            <person name="Hug L.A."/>
            <person name="Thomas B.C."/>
            <person name="Sharon I."/>
            <person name="Castelle C.J."/>
            <person name="Singh A."/>
            <person name="Wilkins M.J."/>
            <person name="Williams K.H."/>
            <person name="Banfield J.F."/>
        </authorList>
    </citation>
    <scope>NUCLEOTIDE SEQUENCE [LARGE SCALE GENOMIC DNA]</scope>
</reference>
<gene>
    <name evidence="1" type="ORF">US68_C0005G0021</name>
</gene>
<proteinExistence type="predicted"/>
<protein>
    <submittedName>
        <fullName evidence="1">Uncharacterized protein</fullName>
    </submittedName>
</protein>
<sequence>MPGYKEKIIRKTICQIDFQLCNNPGGDSLCGVSANPDEIACPKARKHILEIAKEYIKTNPGPLRLFVTSKRSVSLSEQLQHSAIIRITNGAVFDNSKSNLSSPKQP</sequence>
<evidence type="ECO:0000313" key="1">
    <source>
        <dbReference type="EMBL" id="KKQ50454.1"/>
    </source>
</evidence>
<name>A0A0G0KMR3_9BACT</name>
<dbReference type="AlphaFoldDB" id="A0A0G0KMR3"/>
<evidence type="ECO:0000313" key="2">
    <source>
        <dbReference type="Proteomes" id="UP000034231"/>
    </source>
</evidence>
<comment type="caution">
    <text evidence="1">The sequence shown here is derived from an EMBL/GenBank/DDBJ whole genome shotgun (WGS) entry which is preliminary data.</text>
</comment>
<accession>A0A0G0KMR3</accession>
<organism evidence="1 2">
    <name type="scientific">Candidatus Shapirobacteria bacterium GW2011_GWE1_38_10</name>
    <dbReference type="NCBI Taxonomy" id="1618488"/>
    <lineage>
        <taxon>Bacteria</taxon>
        <taxon>Candidatus Shapironibacteriota</taxon>
    </lineage>
</organism>
<dbReference type="EMBL" id="LBTX01000005">
    <property type="protein sequence ID" value="KKQ50454.1"/>
    <property type="molecule type" value="Genomic_DNA"/>
</dbReference>
<dbReference type="Proteomes" id="UP000034231">
    <property type="component" value="Unassembled WGS sequence"/>
</dbReference>